<accession>L0EKP5</accession>
<dbReference type="AlphaFoldDB" id="L0EKP5"/>
<dbReference type="KEGG" id="tco:Theco_4121"/>
<proteinExistence type="predicted"/>
<protein>
    <submittedName>
        <fullName evidence="2">Uncharacterized protein</fullName>
    </submittedName>
</protein>
<evidence type="ECO:0000313" key="3">
    <source>
        <dbReference type="Proteomes" id="UP000010795"/>
    </source>
</evidence>
<dbReference type="HOGENOM" id="CLU_868589_0_0_9"/>
<sequence length="320" mass="35980">MGGYRNNNYQDGAPRRQLDGPLAERLMKQALEERQRAIEHIEDVYKTVPDQYHKHIRLLSQKQKLYDAEFELTNEQRSKGLQSYKGKTFVEIFRPYFDVEGRITEMIDVHEKHGSGYRLDTYAEQIGPSWVIECVFEGLNKKGQPVKTRDRAVIAFGGSGVDSTNPIENATTSAIGRALAQAGFGIVGSGLSTVEDIAIAYTRQKALEAMKNGSVDQDDADNVGEGAQRSVGGHQTGRTRSDNESRSGGQQRQDDPARLKNDLVRRLIDMTKGMNPAQLKNRVSMWLKITWNGKFNSLEVGQLRLIEEHLKAERQKQEAS</sequence>
<evidence type="ECO:0000256" key="1">
    <source>
        <dbReference type="SAM" id="MobiDB-lite"/>
    </source>
</evidence>
<feature type="region of interest" description="Disordered" evidence="1">
    <location>
        <begin position="213"/>
        <end position="260"/>
    </location>
</feature>
<keyword evidence="2" id="KW-0614">Plasmid</keyword>
<dbReference type="eggNOG" id="ENOG50336S6">
    <property type="taxonomic scope" value="Bacteria"/>
</dbReference>
<reference evidence="3" key="1">
    <citation type="submission" date="2012-01" db="EMBL/GenBank/DDBJ databases">
        <title>Complete sequence of plasmid of Thermobacillus composti KWC4.</title>
        <authorList>
            <person name="Lucas S."/>
            <person name="Han J."/>
            <person name="Lapidus A."/>
            <person name="Cheng J.-F."/>
            <person name="Goodwin L."/>
            <person name="Pitluck S."/>
            <person name="Peters L."/>
            <person name="Ovchinnikova G."/>
            <person name="Teshima H."/>
            <person name="Detter J.C."/>
            <person name="Han C."/>
            <person name="Tapia R."/>
            <person name="Land M."/>
            <person name="Hauser L."/>
            <person name="Kyrpides N."/>
            <person name="Ivanova N."/>
            <person name="Pagani I."/>
            <person name="Anderson I."/>
            <person name="Woyke T."/>
        </authorList>
    </citation>
    <scope>NUCLEOTIDE SEQUENCE [LARGE SCALE GENOMIC DNA]</scope>
    <source>
        <strain evidence="3">DSM 18247 / JCM 13945 / KWC4</strain>
        <plasmid evidence="3">Plasmid pTHECO01</plasmid>
    </source>
</reference>
<keyword evidence="3" id="KW-1185">Reference proteome</keyword>
<dbReference type="RefSeq" id="WP_015256829.1">
    <property type="nucleotide sequence ID" value="NC_019898.1"/>
</dbReference>
<evidence type="ECO:0000313" key="2">
    <source>
        <dbReference type="EMBL" id="AGA60117.1"/>
    </source>
</evidence>
<name>L0EKP5_THECK</name>
<dbReference type="EMBL" id="CP003256">
    <property type="protein sequence ID" value="AGA60117.1"/>
    <property type="molecule type" value="Genomic_DNA"/>
</dbReference>
<dbReference type="OrthoDB" id="2080015at2"/>
<geneLocation type="plasmid" evidence="2 3">
    <name>pTHECO01</name>
</geneLocation>
<organism evidence="2 3">
    <name type="scientific">Thermobacillus composti (strain DSM 18247 / JCM 13945 / KWC4)</name>
    <dbReference type="NCBI Taxonomy" id="717605"/>
    <lineage>
        <taxon>Bacteria</taxon>
        <taxon>Bacillati</taxon>
        <taxon>Bacillota</taxon>
        <taxon>Bacilli</taxon>
        <taxon>Bacillales</taxon>
        <taxon>Paenibacillaceae</taxon>
        <taxon>Thermobacillus</taxon>
    </lineage>
</organism>
<gene>
    <name evidence="2" type="ordered locus">Theco_4121</name>
</gene>
<dbReference type="Proteomes" id="UP000010795">
    <property type="component" value="Plasmid pTHECO01"/>
</dbReference>